<evidence type="ECO:0000313" key="2">
    <source>
        <dbReference type="Proteomes" id="UP000641386"/>
    </source>
</evidence>
<evidence type="ECO:0000313" key="1">
    <source>
        <dbReference type="EMBL" id="GHF05650.1"/>
    </source>
</evidence>
<reference evidence="1" key="2">
    <citation type="submission" date="2020-09" db="EMBL/GenBank/DDBJ databases">
        <authorList>
            <person name="Sun Q."/>
            <person name="Ohkuma M."/>
        </authorList>
    </citation>
    <scope>NUCLEOTIDE SEQUENCE</scope>
    <source>
        <strain evidence="1">JCM 3302</strain>
    </source>
</reference>
<reference evidence="1" key="1">
    <citation type="journal article" date="2014" name="Int. J. Syst. Evol. Microbiol.">
        <title>Complete genome sequence of Corynebacterium casei LMG S-19264T (=DSM 44701T), isolated from a smear-ripened cheese.</title>
        <authorList>
            <consortium name="US DOE Joint Genome Institute (JGI-PGF)"/>
            <person name="Walter F."/>
            <person name="Albersmeier A."/>
            <person name="Kalinowski J."/>
            <person name="Ruckert C."/>
        </authorList>
    </citation>
    <scope>NUCLEOTIDE SEQUENCE</scope>
    <source>
        <strain evidence="1">JCM 3302</strain>
    </source>
</reference>
<comment type="caution">
    <text evidence="1">The sequence shown here is derived from an EMBL/GenBank/DDBJ whole genome shotgun (WGS) entry which is preliminary data.</text>
</comment>
<dbReference type="RefSeq" id="WP_189906962.1">
    <property type="nucleotide sequence ID" value="NZ_BNBC01000049.1"/>
</dbReference>
<accession>A0A919AH08</accession>
<proteinExistence type="predicted"/>
<dbReference type="EMBL" id="BNBC01000049">
    <property type="protein sequence ID" value="GHF05650.1"/>
    <property type="molecule type" value="Genomic_DNA"/>
</dbReference>
<protein>
    <submittedName>
        <fullName evidence="1">Uncharacterized protein</fullName>
    </submittedName>
</protein>
<keyword evidence="2" id="KW-1185">Reference proteome</keyword>
<dbReference type="Proteomes" id="UP000641386">
    <property type="component" value="Unassembled WGS sequence"/>
</dbReference>
<gene>
    <name evidence="1" type="ORF">GCM10014715_72150</name>
</gene>
<dbReference type="AlphaFoldDB" id="A0A919AH08"/>
<name>A0A919AH08_9ACTN</name>
<organism evidence="1 2">
    <name type="scientific">Streptomyces spiralis</name>
    <dbReference type="NCBI Taxonomy" id="66376"/>
    <lineage>
        <taxon>Bacteria</taxon>
        <taxon>Bacillati</taxon>
        <taxon>Actinomycetota</taxon>
        <taxon>Actinomycetes</taxon>
        <taxon>Kitasatosporales</taxon>
        <taxon>Streptomycetaceae</taxon>
        <taxon>Streptomyces</taxon>
    </lineage>
</organism>
<sequence>MTLLKSWAALANVTLPEAERKEKHEIMKLLSAELNRRVPAALKHNLTSGGIR</sequence>